<protein>
    <submittedName>
        <fullName evidence="1">Uncharacterized protein</fullName>
    </submittedName>
</protein>
<gene>
    <name evidence="1" type="ORF">BFJ65_g9374</name>
</gene>
<dbReference type="Proteomes" id="UP000270866">
    <property type="component" value="Chromosome 8"/>
</dbReference>
<reference evidence="1 2" key="1">
    <citation type="journal article" date="2018" name="Sci. Rep.">
        <title>Characterisation of pathogen-specific regions and novel effector candidates in Fusarium oxysporum f. sp. cepae.</title>
        <authorList>
            <person name="Armitage A.D."/>
            <person name="Taylor A."/>
            <person name="Sobczyk M.K."/>
            <person name="Baxter L."/>
            <person name="Greenfield B.P."/>
            <person name="Bates H.J."/>
            <person name="Wilson F."/>
            <person name="Jackson A.C."/>
            <person name="Ott S."/>
            <person name="Harrison R.J."/>
            <person name="Clarkson J.P."/>
        </authorList>
    </citation>
    <scope>NUCLEOTIDE SEQUENCE [LARGE SCALE GENOMIC DNA]</scope>
    <source>
        <strain evidence="1 2">FoC_Fus2</strain>
    </source>
</reference>
<comment type="caution">
    <text evidence="1">The sequence shown here is derived from an EMBL/GenBank/DDBJ whole genome shotgun (WGS) entry which is preliminary data.</text>
</comment>
<sequence length="79" mass="8409">MAHYIAQRLAIQPQLGDGLVTLGPSHIACNHSVAITKGIELFSDVFSCIRPLFDDRQLTGVVCSATQRPALDSSAANAE</sequence>
<dbReference type="EMBL" id="MRCU01000006">
    <property type="protein sequence ID" value="RKK15797.1"/>
    <property type="molecule type" value="Genomic_DNA"/>
</dbReference>
<dbReference type="AlphaFoldDB" id="A0A3L6NEA8"/>
<evidence type="ECO:0000313" key="1">
    <source>
        <dbReference type="EMBL" id="RKK15797.1"/>
    </source>
</evidence>
<accession>A0A3L6NEA8</accession>
<proteinExistence type="predicted"/>
<name>A0A3L6NEA8_FUSOX</name>
<evidence type="ECO:0000313" key="2">
    <source>
        <dbReference type="Proteomes" id="UP000270866"/>
    </source>
</evidence>
<organism evidence="1 2">
    <name type="scientific">Fusarium oxysporum f. sp. cepae</name>
    <dbReference type="NCBI Taxonomy" id="396571"/>
    <lineage>
        <taxon>Eukaryota</taxon>
        <taxon>Fungi</taxon>
        <taxon>Dikarya</taxon>
        <taxon>Ascomycota</taxon>
        <taxon>Pezizomycotina</taxon>
        <taxon>Sordariomycetes</taxon>
        <taxon>Hypocreomycetidae</taxon>
        <taxon>Hypocreales</taxon>
        <taxon>Nectriaceae</taxon>
        <taxon>Fusarium</taxon>
        <taxon>Fusarium oxysporum species complex</taxon>
    </lineage>
</organism>